<accession>A0A7G6T283</accession>
<dbReference type="AlphaFoldDB" id="A0A7G6T283"/>
<evidence type="ECO:0000313" key="1">
    <source>
        <dbReference type="EMBL" id="QND60865.1"/>
    </source>
</evidence>
<organism evidence="1 2">
    <name type="scientific">Mesorhizobium huakuii</name>
    <dbReference type="NCBI Taxonomy" id="28104"/>
    <lineage>
        <taxon>Bacteria</taxon>
        <taxon>Pseudomonadati</taxon>
        <taxon>Pseudomonadota</taxon>
        <taxon>Alphaproteobacteria</taxon>
        <taxon>Hyphomicrobiales</taxon>
        <taxon>Phyllobacteriaceae</taxon>
        <taxon>Mesorhizobium</taxon>
    </lineage>
</organism>
<proteinExistence type="predicted"/>
<dbReference type="EMBL" id="CP050296">
    <property type="protein sequence ID" value="QND60865.1"/>
    <property type="molecule type" value="Genomic_DNA"/>
</dbReference>
<sequence length="171" mass="18988">MVFESMPLRLVELQGAVNSDPNFRTWKPDHSRASIEALGQWLSHQVETRARTAEEIDRIKGSAAFDFGVPAGELTNRTFSLAMDAGMYFGQTLKSRYPHLKWDQPLKNKKFADFGQVVLVGFGRASLNPVRIVVTFCYGVAGGKQAPRRLDEVYGYWSSLANETKGTANAG</sequence>
<name>A0A7G6T283_9HYPH</name>
<gene>
    <name evidence="1" type="ORF">HB778_33535</name>
</gene>
<dbReference type="Proteomes" id="UP000515465">
    <property type="component" value="Chromosome"/>
</dbReference>
<reference evidence="2" key="1">
    <citation type="journal article" date="2020" name="Mol. Plant Microbe">
        <title>Rhizobial microsymbionts of the narrowly endemic Oxytropis species growing in Kamchatka are characterized by significant genetic diversity and possess a set of genes that are associated with T3SS and T6SS secretion systems and can affect the development of symbiosis.</title>
        <authorList>
            <person name="Safronova V."/>
            <person name="Guro P."/>
            <person name="Sazanova A."/>
            <person name="Kuznetsova I."/>
            <person name="Belimov A."/>
            <person name="Yakubov V."/>
            <person name="Chirak E."/>
            <person name="Afonin A."/>
            <person name="Gogolev Y."/>
            <person name="Andronov E."/>
            <person name="Tikhonovich I."/>
        </authorList>
    </citation>
    <scope>NUCLEOTIDE SEQUENCE [LARGE SCALE GENOMIC DNA]</scope>
    <source>
        <strain evidence="2">583</strain>
    </source>
</reference>
<evidence type="ECO:0000313" key="2">
    <source>
        <dbReference type="Proteomes" id="UP000515465"/>
    </source>
</evidence>
<dbReference type="RefSeq" id="WP_183460070.1">
    <property type="nucleotide sequence ID" value="NZ_CP050296.1"/>
</dbReference>
<protein>
    <submittedName>
        <fullName evidence="1">Uncharacterized protein</fullName>
    </submittedName>
</protein>